<gene>
    <name evidence="1" type="ORF">C5746_02315</name>
</gene>
<dbReference type="KEGG" id="sata:C5746_02315"/>
<name>A0A2Z5J6R0_STRAR</name>
<protein>
    <submittedName>
        <fullName evidence="1">Uncharacterized protein</fullName>
    </submittedName>
</protein>
<evidence type="ECO:0000313" key="1">
    <source>
        <dbReference type="EMBL" id="AXE75997.1"/>
    </source>
</evidence>
<accession>A0A2Z5J6R0</accession>
<organism evidence="1 2">
    <name type="scientific">Streptomyces atratus</name>
    <dbReference type="NCBI Taxonomy" id="1893"/>
    <lineage>
        <taxon>Bacteria</taxon>
        <taxon>Bacillati</taxon>
        <taxon>Actinomycetota</taxon>
        <taxon>Actinomycetes</taxon>
        <taxon>Kitasatosporales</taxon>
        <taxon>Streptomycetaceae</taxon>
        <taxon>Streptomyces</taxon>
    </lineage>
</organism>
<evidence type="ECO:0000313" key="2">
    <source>
        <dbReference type="Proteomes" id="UP000252698"/>
    </source>
</evidence>
<dbReference type="AlphaFoldDB" id="A0A2Z5J6R0"/>
<reference evidence="1 2" key="1">
    <citation type="journal article" date="2018" name="Front. Microbiol.">
        <title>Genome Sequencing of Streptomyces atratus SCSIOZH16 and Activation Production of Nocardamine via Metabolic Engineering.</title>
        <authorList>
            <person name="Li Y."/>
            <person name="Zhang C."/>
            <person name="Liu C."/>
            <person name="Ju J."/>
            <person name="Ma J."/>
        </authorList>
    </citation>
    <scope>NUCLEOTIDE SEQUENCE [LARGE SCALE GENOMIC DNA]</scope>
    <source>
        <strain evidence="1 2">SCSIO_ZH16</strain>
    </source>
</reference>
<dbReference type="Proteomes" id="UP000252698">
    <property type="component" value="Chromosome"/>
</dbReference>
<dbReference type="EMBL" id="CP027306">
    <property type="protein sequence ID" value="AXE75997.1"/>
    <property type="molecule type" value="Genomic_DNA"/>
</dbReference>
<sequence>MFSVPFTAVGSRGALETCHQRAVCGPRARTPTNRNSPARYGPHWAGSFTVTGNGCRRSALDLLNAAQDS</sequence>
<proteinExistence type="predicted"/>